<evidence type="ECO:0000256" key="1">
    <source>
        <dbReference type="SAM" id="MobiDB-lite"/>
    </source>
</evidence>
<organism evidence="3 4">
    <name type="scientific">Paenibacillus oenotherae</name>
    <dbReference type="NCBI Taxonomy" id="1435645"/>
    <lineage>
        <taxon>Bacteria</taxon>
        <taxon>Bacillati</taxon>
        <taxon>Bacillota</taxon>
        <taxon>Bacilli</taxon>
        <taxon>Bacillales</taxon>
        <taxon>Paenibacillaceae</taxon>
        <taxon>Paenibacillus</taxon>
    </lineage>
</organism>
<feature type="compositionally biased region" description="Low complexity" evidence="1">
    <location>
        <begin position="523"/>
        <end position="559"/>
    </location>
</feature>
<feature type="region of interest" description="Disordered" evidence="1">
    <location>
        <begin position="410"/>
        <end position="597"/>
    </location>
</feature>
<keyword evidence="3" id="KW-0418">Kinase</keyword>
<dbReference type="PROSITE" id="PS51257">
    <property type="entry name" value="PROKAR_LIPOPROTEIN"/>
    <property type="match status" value="1"/>
</dbReference>
<keyword evidence="4" id="KW-1185">Reference proteome</keyword>
<keyword evidence="2" id="KW-0812">Transmembrane</keyword>
<evidence type="ECO:0000313" key="4">
    <source>
        <dbReference type="Proteomes" id="UP000812277"/>
    </source>
</evidence>
<dbReference type="GO" id="GO:0016301">
    <property type="term" value="F:kinase activity"/>
    <property type="evidence" value="ECO:0007669"/>
    <property type="project" value="UniProtKB-KW"/>
</dbReference>
<dbReference type="RefSeq" id="WP_219874521.1">
    <property type="nucleotide sequence ID" value="NZ_JAHZIJ010000022.1"/>
</dbReference>
<evidence type="ECO:0000313" key="3">
    <source>
        <dbReference type="EMBL" id="MBW7477268.1"/>
    </source>
</evidence>
<feature type="compositionally biased region" description="Low complexity" evidence="1">
    <location>
        <begin position="470"/>
        <end position="485"/>
    </location>
</feature>
<dbReference type="PANTHER" id="PTHR40050">
    <property type="entry name" value="INNER SPORE COAT PROTEIN H"/>
    <property type="match status" value="1"/>
</dbReference>
<accession>A0ABS7DBZ7</accession>
<dbReference type="Proteomes" id="UP000812277">
    <property type="component" value="Unassembled WGS sequence"/>
</dbReference>
<evidence type="ECO:0000256" key="2">
    <source>
        <dbReference type="SAM" id="Phobius"/>
    </source>
</evidence>
<feature type="compositionally biased region" description="Gly residues" evidence="1">
    <location>
        <begin position="560"/>
        <end position="589"/>
    </location>
</feature>
<reference evidence="3 4" key="1">
    <citation type="submission" date="2021-07" db="EMBL/GenBank/DDBJ databases">
        <title>Paenibacillus radiodurans sp. nov., isolated from the southeastern edge of Tengger Desert.</title>
        <authorList>
            <person name="Zhang G."/>
        </authorList>
    </citation>
    <scope>NUCLEOTIDE SEQUENCE [LARGE SCALE GENOMIC DNA]</scope>
    <source>
        <strain evidence="3 4">DT7-4</strain>
    </source>
</reference>
<proteinExistence type="predicted"/>
<feature type="compositionally biased region" description="Polar residues" evidence="1">
    <location>
        <begin position="410"/>
        <end position="419"/>
    </location>
</feature>
<gene>
    <name evidence="3" type="ORF">K0T92_21350</name>
</gene>
<dbReference type="PANTHER" id="PTHR40050:SF1">
    <property type="entry name" value="INNER SPORE COAT PROTEIN H"/>
    <property type="match status" value="1"/>
</dbReference>
<sequence>MLEIRARAILLLCICLIIGLSGCSTLAEKQTDEAGSGKAATESEQRIDEMVFPKDRVVDVRIKLDPADYQDMLDNAGNEEYKTASVNYNGQQIDNIAVRTKGNLSLRSVINSDSDRYSFKLSFDEYIAGQSLNGVTKINLNNNFSDASYMREFLAYELAEAMGLPTPKYSFVNVYVNDELRGFYLAVEQVGESYLKRNFGNSAGALYKANGGSGSELTWLEKMSAYTGLDLKSASSNDDIILDMLDELNNGTGYEKVLDVEEALKFIALNTLSANMDSYHGMNKHNYYLYEDDGLFSILPWDYNMAFGGFGGTGILIDEPTQGALAERPLIAKLLGVAAYKEKYHQYLSEMLKGYLSDEAFSARVKEVADLISSHVEKDPTAFYTYEQYEQGVSALVSFVAQQTALFTKQLDGTSPSSGDGSGSGGGMGGVGGVREGIQGGVREGIQGGMREGMQGGVREGMQGVRPGNAAGAGPAQGAAAAGAQAGQGGQPGQWQQGGQGQPGQAEPLQAEPGQGQAGQGQPGQAQQGQPQAEPGQGQQGQWQQQMPPDGQAGQPGFPGEMGGGFGGMRGGPGGMGGGPGGFGFGPGGQAAQQPEGSASDAVQAGIAAVLLLISCLIVVFYKRKRL</sequence>
<comment type="caution">
    <text evidence="3">The sequence shown here is derived from an EMBL/GenBank/DDBJ whole genome shotgun (WGS) entry which is preliminary data.</text>
</comment>
<keyword evidence="2" id="KW-0472">Membrane</keyword>
<name>A0ABS7DBZ7_9BACL</name>
<feature type="compositionally biased region" description="Gly residues" evidence="1">
    <location>
        <begin position="420"/>
        <end position="459"/>
    </location>
</feature>
<dbReference type="Pfam" id="PF08757">
    <property type="entry name" value="CotH"/>
    <property type="match status" value="1"/>
</dbReference>
<feature type="transmembrane region" description="Helical" evidence="2">
    <location>
        <begin position="602"/>
        <end position="622"/>
    </location>
</feature>
<feature type="compositionally biased region" description="Low complexity" evidence="1">
    <location>
        <begin position="503"/>
        <end position="515"/>
    </location>
</feature>
<feature type="compositionally biased region" description="Gly residues" evidence="1">
    <location>
        <begin position="486"/>
        <end position="502"/>
    </location>
</feature>
<dbReference type="EMBL" id="JAHZIJ010000022">
    <property type="protein sequence ID" value="MBW7477268.1"/>
    <property type="molecule type" value="Genomic_DNA"/>
</dbReference>
<keyword evidence="2" id="KW-1133">Transmembrane helix</keyword>
<protein>
    <submittedName>
        <fullName evidence="3">CotH kinase family protein</fullName>
    </submittedName>
</protein>
<keyword evidence="3" id="KW-0808">Transferase</keyword>
<dbReference type="InterPro" id="IPR014867">
    <property type="entry name" value="Spore_coat_CotH_CotH2/3/7"/>
</dbReference>